<dbReference type="InterPro" id="IPR000182">
    <property type="entry name" value="GNAT_dom"/>
</dbReference>
<comment type="caution">
    <text evidence="4">The sequence shown here is derived from an EMBL/GenBank/DDBJ whole genome shotgun (WGS) entry which is preliminary data.</text>
</comment>
<keyword evidence="2" id="KW-0012">Acyltransferase</keyword>
<feature type="domain" description="N-acetyltransferase" evidence="3">
    <location>
        <begin position="7"/>
        <end position="159"/>
    </location>
</feature>
<sequence>MSEEVEIKIRAAKSDDAQNVLALLTQLKAESANFVIADDLEKVTAADEREEITKINASGTNLILLATAGNKLIAIATVDEIKAATGELGIAVLHDYQGIGLGTAMIETIIDWVKYDSRLDDLSLSVLKSNSKAFSLYQKLGFVVTSQNEKLIEMKLKKDRY</sequence>
<dbReference type="PROSITE" id="PS51186">
    <property type="entry name" value="GNAT"/>
    <property type="match status" value="1"/>
</dbReference>
<evidence type="ECO:0000256" key="1">
    <source>
        <dbReference type="ARBA" id="ARBA00022679"/>
    </source>
</evidence>
<protein>
    <submittedName>
        <fullName evidence="4">GCN5-like N-acetyltransferase</fullName>
    </submittedName>
</protein>
<name>A0A0R2JYM4_9LACO</name>
<dbReference type="GeneID" id="61250579"/>
<keyword evidence="5" id="KW-1185">Reference proteome</keyword>
<dbReference type="EMBL" id="JQBT01000032">
    <property type="protein sequence ID" value="KRN79268.1"/>
    <property type="molecule type" value="Genomic_DNA"/>
</dbReference>
<dbReference type="AlphaFoldDB" id="A0A0R2JYM4"/>
<dbReference type="CDD" id="cd04301">
    <property type="entry name" value="NAT_SF"/>
    <property type="match status" value="1"/>
</dbReference>
<dbReference type="PATRIC" id="fig|1122148.6.peg.699"/>
<dbReference type="OrthoDB" id="948250at2"/>
<dbReference type="Pfam" id="PF00583">
    <property type="entry name" value="Acetyltransf_1"/>
    <property type="match status" value="1"/>
</dbReference>
<dbReference type="InterPro" id="IPR050832">
    <property type="entry name" value="Bact_Acetyltransf"/>
</dbReference>
<dbReference type="Proteomes" id="UP000051565">
    <property type="component" value="Unassembled WGS sequence"/>
</dbReference>
<reference evidence="4 5" key="1">
    <citation type="journal article" date="2015" name="Genome Announc.">
        <title>Expanding the biotechnology potential of lactobacilli through comparative genomics of 213 strains and associated genera.</title>
        <authorList>
            <person name="Sun Z."/>
            <person name="Harris H.M."/>
            <person name="McCann A."/>
            <person name="Guo C."/>
            <person name="Argimon S."/>
            <person name="Zhang W."/>
            <person name="Yang X."/>
            <person name="Jeffery I.B."/>
            <person name="Cooney J.C."/>
            <person name="Kagawa T.F."/>
            <person name="Liu W."/>
            <person name="Song Y."/>
            <person name="Salvetti E."/>
            <person name="Wrobel A."/>
            <person name="Rasinkangas P."/>
            <person name="Parkhill J."/>
            <person name="Rea M.C."/>
            <person name="O'Sullivan O."/>
            <person name="Ritari J."/>
            <person name="Douillard F.P."/>
            <person name="Paul Ross R."/>
            <person name="Yang R."/>
            <person name="Briner A.E."/>
            <person name="Felis G.E."/>
            <person name="de Vos W.M."/>
            <person name="Barrangou R."/>
            <person name="Klaenhammer T.R."/>
            <person name="Caufield P.W."/>
            <person name="Cui Y."/>
            <person name="Zhang H."/>
            <person name="O'Toole P.W."/>
        </authorList>
    </citation>
    <scope>NUCLEOTIDE SEQUENCE [LARGE SCALE GENOMIC DNA]</scope>
    <source>
        <strain evidence="4 5">DSM 20690</strain>
    </source>
</reference>
<dbReference type="Gene3D" id="3.40.630.30">
    <property type="match status" value="1"/>
</dbReference>
<evidence type="ECO:0000313" key="5">
    <source>
        <dbReference type="Proteomes" id="UP000051565"/>
    </source>
</evidence>
<proteinExistence type="predicted"/>
<organism evidence="4 5">
    <name type="scientific">Fructilactobacillus lindneri DSM 20690 = JCM 11027</name>
    <dbReference type="NCBI Taxonomy" id="1122148"/>
    <lineage>
        <taxon>Bacteria</taxon>
        <taxon>Bacillati</taxon>
        <taxon>Bacillota</taxon>
        <taxon>Bacilli</taxon>
        <taxon>Lactobacillales</taxon>
        <taxon>Lactobacillaceae</taxon>
        <taxon>Fructilactobacillus</taxon>
    </lineage>
</organism>
<gene>
    <name evidence="4" type="ORF">IV52_GL000677</name>
</gene>
<accession>A0A0R2JYM4</accession>
<dbReference type="RefSeq" id="WP_054646443.1">
    <property type="nucleotide sequence ID" value="NZ_FUXS01000001.1"/>
</dbReference>
<dbReference type="STRING" id="53444.AYR59_06885"/>
<dbReference type="PANTHER" id="PTHR43877">
    <property type="entry name" value="AMINOALKYLPHOSPHONATE N-ACETYLTRANSFERASE-RELATED-RELATED"/>
    <property type="match status" value="1"/>
</dbReference>
<dbReference type="SUPFAM" id="SSF55729">
    <property type="entry name" value="Acyl-CoA N-acyltransferases (Nat)"/>
    <property type="match status" value="1"/>
</dbReference>
<dbReference type="GO" id="GO:0016747">
    <property type="term" value="F:acyltransferase activity, transferring groups other than amino-acyl groups"/>
    <property type="evidence" value="ECO:0007669"/>
    <property type="project" value="InterPro"/>
</dbReference>
<evidence type="ECO:0000259" key="3">
    <source>
        <dbReference type="PROSITE" id="PS51186"/>
    </source>
</evidence>
<evidence type="ECO:0000313" key="4">
    <source>
        <dbReference type="EMBL" id="KRN79268.1"/>
    </source>
</evidence>
<evidence type="ECO:0000256" key="2">
    <source>
        <dbReference type="ARBA" id="ARBA00023315"/>
    </source>
</evidence>
<keyword evidence="1 4" id="KW-0808">Transferase</keyword>
<dbReference type="InterPro" id="IPR016181">
    <property type="entry name" value="Acyl_CoA_acyltransferase"/>
</dbReference>